<gene>
    <name evidence="1" type="ORF">IHE71_21670</name>
</gene>
<sequence length="179" mass="18612">MRILSRAGIAAGIAVAATATFLGAPTMADAVRGEAAADDLPPFAVETFDYPRSDEILAEHGILLERGDGHIVADLECATQPDEDGVGAMKVRYTVESGGARTLCLVVHGDSGRIDLRVPNVYSIRGDGYETGTGHDFTAVVDTPSGDPVEIEGEGDTYTPVGIGADPDSEPTVLLQITV</sequence>
<evidence type="ECO:0008006" key="3">
    <source>
        <dbReference type="Google" id="ProtNLM"/>
    </source>
</evidence>
<keyword evidence="2" id="KW-1185">Reference proteome</keyword>
<dbReference type="RefSeq" id="WP_192864842.1">
    <property type="nucleotide sequence ID" value="NZ_JADAQT010000108.1"/>
</dbReference>
<name>A0ABR9N3S1_9MICO</name>
<accession>A0ABR9N3S1</accession>
<comment type="caution">
    <text evidence="1">The sequence shown here is derived from an EMBL/GenBank/DDBJ whole genome shotgun (WGS) entry which is preliminary data.</text>
</comment>
<reference evidence="1 2" key="1">
    <citation type="submission" date="2020-10" db="EMBL/GenBank/DDBJ databases">
        <title>Myceligenerans pegani sp. nov., an endophytic actinomycete isolated from Peganum harmala L. in Xinjiang, China.</title>
        <authorList>
            <person name="Xin L."/>
        </authorList>
    </citation>
    <scope>NUCLEOTIDE SEQUENCE [LARGE SCALE GENOMIC DNA]</scope>
    <source>
        <strain evidence="1 2">TRM65318</strain>
    </source>
</reference>
<evidence type="ECO:0000313" key="2">
    <source>
        <dbReference type="Proteomes" id="UP000625527"/>
    </source>
</evidence>
<organism evidence="1 2">
    <name type="scientific">Myceligenerans pegani</name>
    <dbReference type="NCBI Taxonomy" id="2776917"/>
    <lineage>
        <taxon>Bacteria</taxon>
        <taxon>Bacillati</taxon>
        <taxon>Actinomycetota</taxon>
        <taxon>Actinomycetes</taxon>
        <taxon>Micrococcales</taxon>
        <taxon>Promicromonosporaceae</taxon>
        <taxon>Myceligenerans</taxon>
    </lineage>
</organism>
<protein>
    <recommendedName>
        <fullName evidence="3">Secreted protein</fullName>
    </recommendedName>
</protein>
<proteinExistence type="predicted"/>
<dbReference type="Proteomes" id="UP000625527">
    <property type="component" value="Unassembled WGS sequence"/>
</dbReference>
<evidence type="ECO:0000313" key="1">
    <source>
        <dbReference type="EMBL" id="MBE1878308.1"/>
    </source>
</evidence>
<dbReference type="EMBL" id="JADAQT010000108">
    <property type="protein sequence ID" value="MBE1878308.1"/>
    <property type="molecule type" value="Genomic_DNA"/>
</dbReference>